<dbReference type="PRINTS" id="PR00420">
    <property type="entry name" value="RNGMNOXGNASE"/>
</dbReference>
<dbReference type="EMBL" id="CP106982">
    <property type="protein sequence ID" value="UYF95932.1"/>
    <property type="molecule type" value="Genomic_DNA"/>
</dbReference>
<gene>
    <name evidence="7" type="ORF">OCS65_09330</name>
</gene>
<protein>
    <submittedName>
        <fullName evidence="7">FAD-dependent oxidoreductase</fullName>
    </submittedName>
</protein>
<sequence length="538" mass="56829">MSETSVLVVGAGPVGLTTALELRRRGVDVVIVDRLPEPPQYAKAVGIQPRTLEVWDAMGVLRPSLDVSAPMHGQLVYVDGQEVMRLELALPEHVPYRFVCMPQYATERVLTQALAEHGTVVRRGVELTGFDRTADGVVAALRDGEDTTRLAARYLVGCDGAHSAVRKSLGVSFDGDAFPEEYMLADVELDWSMPAGYGIRASTRTDGTTTDMMVCIPLPGDGRYRLSTFVAPDLATSAPGVGTVAHGLEGGRRPTLGHIQAVLDRLAPEPTRASALRWSSVFRISHRLAGNYGGGRVFLAGDAAHIHPPTGAQGMNTGIQDAYNLGWKLALAVQGRAADGLLDSYDAERRPIGEEVVGRTVRHARQGIGAGETDAATAIAREAQLLLGYPGSPLVGGDVPDGGGPAPGDRAPDATGLRQDAVASPLRLHELLRHPGHTVLLWAPTVQALASQRELAERTADRFGDALRAYVLVAGPAGTPADGRVLRDDAGRAAQAYGFGGAAAAVVVRPDGYVGFRAQDPTIEALAAHLGRILRPGR</sequence>
<dbReference type="PANTHER" id="PTHR43004:SF19">
    <property type="entry name" value="BINDING MONOOXYGENASE, PUTATIVE (JCVI)-RELATED"/>
    <property type="match status" value="1"/>
</dbReference>
<dbReference type="Proteomes" id="UP001163947">
    <property type="component" value="Chromosome"/>
</dbReference>
<dbReference type="GO" id="GO:0016709">
    <property type="term" value="F:oxidoreductase activity, acting on paired donors, with incorporation or reduction of molecular oxygen, NAD(P)H as one donor, and incorporation of one atom of oxygen"/>
    <property type="evidence" value="ECO:0007669"/>
    <property type="project" value="UniProtKB-ARBA"/>
</dbReference>
<evidence type="ECO:0000256" key="5">
    <source>
        <dbReference type="SAM" id="MobiDB-lite"/>
    </source>
</evidence>
<dbReference type="InterPro" id="IPR036188">
    <property type="entry name" value="FAD/NAD-bd_sf"/>
</dbReference>
<proteinExistence type="inferred from homology"/>
<evidence type="ECO:0000313" key="7">
    <source>
        <dbReference type="EMBL" id="UYF95932.1"/>
    </source>
</evidence>
<evidence type="ECO:0000256" key="4">
    <source>
        <dbReference type="ARBA" id="ARBA00022827"/>
    </source>
</evidence>
<feature type="domain" description="FAD-binding" evidence="6">
    <location>
        <begin position="3"/>
        <end position="359"/>
    </location>
</feature>
<dbReference type="Gene3D" id="3.40.30.120">
    <property type="match status" value="1"/>
</dbReference>
<evidence type="ECO:0000313" key="8">
    <source>
        <dbReference type="Proteomes" id="UP001163947"/>
    </source>
</evidence>
<dbReference type="InterPro" id="IPR036249">
    <property type="entry name" value="Thioredoxin-like_sf"/>
</dbReference>
<comment type="similarity">
    <text evidence="2">Belongs to the PheA/TfdB FAD monooxygenase family.</text>
</comment>
<dbReference type="GO" id="GO:0071949">
    <property type="term" value="F:FAD binding"/>
    <property type="evidence" value="ECO:0007669"/>
    <property type="project" value="InterPro"/>
</dbReference>
<dbReference type="GeneID" id="83620617"/>
<evidence type="ECO:0000256" key="3">
    <source>
        <dbReference type="ARBA" id="ARBA00022630"/>
    </source>
</evidence>
<accession>A0AA46PRS1</accession>
<evidence type="ECO:0000256" key="2">
    <source>
        <dbReference type="ARBA" id="ARBA00007801"/>
    </source>
</evidence>
<keyword evidence="3" id="KW-0285">Flavoprotein</keyword>
<dbReference type="SUPFAM" id="SSF52833">
    <property type="entry name" value="Thioredoxin-like"/>
    <property type="match status" value="1"/>
</dbReference>
<dbReference type="Gene3D" id="3.30.70.2450">
    <property type="match status" value="1"/>
</dbReference>
<keyword evidence="4" id="KW-0274">FAD</keyword>
<dbReference type="AlphaFoldDB" id="A0AA46PRS1"/>
<feature type="region of interest" description="Disordered" evidence="5">
    <location>
        <begin position="394"/>
        <end position="415"/>
    </location>
</feature>
<evidence type="ECO:0000259" key="6">
    <source>
        <dbReference type="Pfam" id="PF01494"/>
    </source>
</evidence>
<dbReference type="InterPro" id="IPR002938">
    <property type="entry name" value="FAD-bd"/>
</dbReference>
<dbReference type="RefSeq" id="WP_231772616.1">
    <property type="nucleotide sequence ID" value="NZ_CP088969.1"/>
</dbReference>
<name>A0AA46PRS1_9NOCA</name>
<reference evidence="7" key="1">
    <citation type="submission" date="2022-09" db="EMBL/GenBank/DDBJ databases">
        <title>The genome sequence of Rhodococcus aetherivorans N1.</title>
        <authorList>
            <person name="Jiang W."/>
        </authorList>
    </citation>
    <scope>NUCLEOTIDE SEQUENCE</scope>
    <source>
        <strain evidence="7">N1</strain>
    </source>
</reference>
<dbReference type="Pfam" id="PF01494">
    <property type="entry name" value="FAD_binding_3"/>
    <property type="match status" value="1"/>
</dbReference>
<dbReference type="Gene3D" id="3.50.50.60">
    <property type="entry name" value="FAD/NAD(P)-binding domain"/>
    <property type="match status" value="1"/>
</dbReference>
<comment type="cofactor">
    <cofactor evidence="1">
        <name>FAD</name>
        <dbReference type="ChEBI" id="CHEBI:57692"/>
    </cofactor>
</comment>
<dbReference type="PANTHER" id="PTHR43004">
    <property type="entry name" value="TRK SYSTEM POTASSIUM UPTAKE PROTEIN"/>
    <property type="match status" value="1"/>
</dbReference>
<evidence type="ECO:0000256" key="1">
    <source>
        <dbReference type="ARBA" id="ARBA00001974"/>
    </source>
</evidence>
<organism evidence="7 8">
    <name type="scientific">Rhodococcus aetherivorans</name>
    <dbReference type="NCBI Taxonomy" id="191292"/>
    <lineage>
        <taxon>Bacteria</taxon>
        <taxon>Bacillati</taxon>
        <taxon>Actinomycetota</taxon>
        <taxon>Actinomycetes</taxon>
        <taxon>Mycobacteriales</taxon>
        <taxon>Nocardiaceae</taxon>
        <taxon>Rhodococcus</taxon>
    </lineage>
</organism>
<dbReference type="InterPro" id="IPR050641">
    <property type="entry name" value="RIFMO-like"/>
</dbReference>
<dbReference type="SUPFAM" id="SSF51905">
    <property type="entry name" value="FAD/NAD(P)-binding domain"/>
    <property type="match status" value="1"/>
</dbReference>